<dbReference type="Gene3D" id="3.40.50.2300">
    <property type="match status" value="2"/>
</dbReference>
<protein>
    <submittedName>
        <fullName evidence="6">LacI family transcriptional regulator</fullName>
    </submittedName>
</protein>
<evidence type="ECO:0000256" key="3">
    <source>
        <dbReference type="ARBA" id="ARBA00022729"/>
    </source>
</evidence>
<evidence type="ECO:0000259" key="5">
    <source>
        <dbReference type="Pfam" id="PF13407"/>
    </source>
</evidence>
<keyword evidence="7" id="KW-1185">Reference proteome</keyword>
<dbReference type="SUPFAM" id="SSF53822">
    <property type="entry name" value="Periplasmic binding protein-like I"/>
    <property type="match status" value="1"/>
</dbReference>
<dbReference type="PROSITE" id="PS51257">
    <property type="entry name" value="PROKAR_LIPOPROTEIN"/>
    <property type="match status" value="1"/>
</dbReference>
<dbReference type="Pfam" id="PF13407">
    <property type="entry name" value="Peripla_BP_4"/>
    <property type="match status" value="1"/>
</dbReference>
<comment type="similarity">
    <text evidence="2">Belongs to the bacterial solute-binding protein 2 family.</text>
</comment>
<dbReference type="EMBL" id="BNDW01000120">
    <property type="protein sequence ID" value="GHI28119.1"/>
    <property type="molecule type" value="Genomic_DNA"/>
</dbReference>
<evidence type="ECO:0000313" key="6">
    <source>
        <dbReference type="EMBL" id="GHI28119.1"/>
    </source>
</evidence>
<feature type="chain" id="PRO_5045595819" evidence="4">
    <location>
        <begin position="28"/>
        <end position="333"/>
    </location>
</feature>
<dbReference type="InterPro" id="IPR025997">
    <property type="entry name" value="SBP_2_dom"/>
</dbReference>
<proteinExistence type="inferred from homology"/>
<evidence type="ECO:0000256" key="1">
    <source>
        <dbReference type="ARBA" id="ARBA00004196"/>
    </source>
</evidence>
<sequence>MAHRALRVITAAVLAAGVLTACTTEPAATGTTGGTGKGSSDGKLVLGFAQVGAESGWRTANTKSVREAADKAGITLKFSDAQQKQENQIKAIRTFIQQKVDVIAFSPVVESGWDTVLKEAKNAGIPVILTDRAVDSQDTSLYQTFLGSDFVKEGQEAGKWLVKEYEGTSDPVNVVELQGTTGSAPANDRKAGFAEVVKGEPKFKVVASQTGDFTRAKGKEVMQAFLKSHEDIDVLYAHNDDMALGAIQAIEEAGKKPGTDIKVISVDGIKDAFVAMQEKKINVVVECNPLLGDQLMELAKKVAAGESVPRRVEVKEGVFTQDQAAAALPGRQY</sequence>
<feature type="signal peptide" evidence="4">
    <location>
        <begin position="1"/>
        <end position="27"/>
    </location>
</feature>
<comment type="subcellular location">
    <subcellularLocation>
        <location evidence="1">Cell envelope</location>
    </subcellularLocation>
</comment>
<dbReference type="CDD" id="cd06309">
    <property type="entry name" value="PBP1_galactofuranose_YtfQ-like"/>
    <property type="match status" value="1"/>
</dbReference>
<keyword evidence="3 4" id="KW-0732">Signal</keyword>
<evidence type="ECO:0000256" key="4">
    <source>
        <dbReference type="SAM" id="SignalP"/>
    </source>
</evidence>
<organism evidence="6 7">
    <name type="scientific">Streptomyces hydrogenans</name>
    <dbReference type="NCBI Taxonomy" id="1873719"/>
    <lineage>
        <taxon>Bacteria</taxon>
        <taxon>Bacillati</taxon>
        <taxon>Actinomycetota</taxon>
        <taxon>Actinomycetes</taxon>
        <taxon>Kitasatosporales</taxon>
        <taxon>Streptomycetaceae</taxon>
        <taxon>Streptomyces</taxon>
    </lineage>
</organism>
<gene>
    <name evidence="6" type="ORF">Shyd_94900</name>
</gene>
<name>A0ABQ3PSX0_9ACTN</name>
<dbReference type="PANTHER" id="PTHR46847">
    <property type="entry name" value="D-ALLOSE-BINDING PERIPLASMIC PROTEIN-RELATED"/>
    <property type="match status" value="1"/>
</dbReference>
<dbReference type="InterPro" id="IPR028082">
    <property type="entry name" value="Peripla_BP_I"/>
</dbReference>
<dbReference type="RefSeq" id="WP_190221698.1">
    <property type="nucleotide sequence ID" value="NZ_BNBS01000004.1"/>
</dbReference>
<dbReference type="PANTHER" id="PTHR46847:SF3">
    <property type="entry name" value="GALACTOFURANOSE-BINDING PROTEIN YTFQ"/>
    <property type="match status" value="1"/>
</dbReference>
<evidence type="ECO:0000256" key="2">
    <source>
        <dbReference type="ARBA" id="ARBA00007639"/>
    </source>
</evidence>
<accession>A0ABQ3PSX0</accession>
<reference evidence="6" key="1">
    <citation type="submission" date="2024-05" db="EMBL/GenBank/DDBJ databases">
        <title>Whole genome shotgun sequence of Streptomyces hydrogenans NBRC 13475.</title>
        <authorList>
            <person name="Komaki H."/>
            <person name="Tamura T."/>
        </authorList>
    </citation>
    <scope>NUCLEOTIDE SEQUENCE</scope>
    <source>
        <strain evidence="6">NBRC 13475</strain>
    </source>
</reference>
<evidence type="ECO:0000313" key="7">
    <source>
        <dbReference type="Proteomes" id="UP001052739"/>
    </source>
</evidence>
<dbReference type="Proteomes" id="UP001052739">
    <property type="component" value="Unassembled WGS sequence"/>
</dbReference>
<feature type="domain" description="Periplasmic binding protein" evidence="5">
    <location>
        <begin position="52"/>
        <end position="306"/>
    </location>
</feature>
<comment type="caution">
    <text evidence="6">The sequence shown here is derived from an EMBL/GenBank/DDBJ whole genome shotgun (WGS) entry which is preliminary data.</text>
</comment>